<protein>
    <submittedName>
        <fullName evidence="1">Uncharacterized protein</fullName>
    </submittedName>
</protein>
<organism evidence="1 2">
    <name type="scientific">Borreliella burgdorferi 118a</name>
    <dbReference type="NCBI Taxonomy" id="476210"/>
    <lineage>
        <taxon>Bacteria</taxon>
        <taxon>Pseudomonadati</taxon>
        <taxon>Spirochaetota</taxon>
        <taxon>Spirochaetia</taxon>
        <taxon>Spirochaetales</taxon>
        <taxon>Borreliaceae</taxon>
        <taxon>Borreliella</taxon>
    </lineage>
</organism>
<dbReference type="EMBL" id="CP001532">
    <property type="protein sequence ID" value="ACN92821.1"/>
    <property type="molecule type" value="Genomic_DNA"/>
</dbReference>
<keyword evidence="1" id="KW-0614">Plasmid</keyword>
<evidence type="ECO:0000313" key="2">
    <source>
        <dbReference type="Proteomes" id="UP000006208"/>
    </source>
</evidence>
<reference evidence="1 2" key="1">
    <citation type="journal article" date="2011" name="J. Bacteriol.">
        <title>Whole-genome sequences of thirteen isolates of Borrelia burgdorferi.</title>
        <authorList>
            <person name="Schutzer S.E."/>
            <person name="Fraser-Liggett C.M."/>
            <person name="Casjens S.R."/>
            <person name="Qiu W.G."/>
            <person name="Dunn J.J."/>
            <person name="Mongodin E.F."/>
            <person name="Luft B.J."/>
        </authorList>
    </citation>
    <scope>NUCLEOTIDE SEQUENCE [LARGE SCALE GENOMIC DNA]</scope>
    <source>
        <strain evidence="1 2">118a</strain>
        <plasmid evidence="1 2">118a_lp25</plasmid>
    </source>
</reference>
<dbReference type="Proteomes" id="UP000006208">
    <property type="component" value="Plasmid 118a_lp25"/>
</dbReference>
<dbReference type="AlphaFoldDB" id="A0A7U4DIT5"/>
<accession>A0A7U4DIT5</accession>
<proteinExistence type="predicted"/>
<geneLocation type="plasmid" evidence="1 2">
    <name>118a_lp25</name>
</geneLocation>
<evidence type="ECO:0000313" key="1">
    <source>
        <dbReference type="EMBL" id="ACN92821.1"/>
    </source>
</evidence>
<name>A0A7U4DIT5_BORBG</name>
<gene>
    <name evidence="1" type="ORF">BBU118A_E16</name>
</gene>
<sequence length="37" mass="4633">MVVLTNIKKLSEEFKKKLKNYRQRHKKYIKIKLEENL</sequence>